<organism evidence="3 4">
    <name type="scientific">Monosporascus ibericus</name>
    <dbReference type="NCBI Taxonomy" id="155417"/>
    <lineage>
        <taxon>Eukaryota</taxon>
        <taxon>Fungi</taxon>
        <taxon>Dikarya</taxon>
        <taxon>Ascomycota</taxon>
        <taxon>Pezizomycotina</taxon>
        <taxon>Sordariomycetes</taxon>
        <taxon>Xylariomycetidae</taxon>
        <taxon>Xylariales</taxon>
        <taxon>Xylariales incertae sedis</taxon>
        <taxon>Monosporascus</taxon>
    </lineage>
</organism>
<reference evidence="3 4" key="1">
    <citation type="submission" date="2018-06" db="EMBL/GenBank/DDBJ databases">
        <title>Complete Genomes of Monosporascus.</title>
        <authorList>
            <person name="Robinson A.J."/>
            <person name="Natvig D.O."/>
        </authorList>
    </citation>
    <scope>NUCLEOTIDE SEQUENCE [LARGE SCALE GENOMIC DNA]</scope>
    <source>
        <strain evidence="3 4">CBS 110550</strain>
    </source>
</reference>
<dbReference type="PRINTS" id="PR00081">
    <property type="entry name" value="GDHRDH"/>
</dbReference>
<accession>A0A4Q4TKS2</accession>
<dbReference type="Pfam" id="PF00106">
    <property type="entry name" value="adh_short"/>
    <property type="match status" value="1"/>
</dbReference>
<dbReference type="AlphaFoldDB" id="A0A4Q4TKS2"/>
<evidence type="ECO:0000256" key="2">
    <source>
        <dbReference type="ARBA" id="ARBA00023002"/>
    </source>
</evidence>
<evidence type="ECO:0000313" key="4">
    <source>
        <dbReference type="Proteomes" id="UP000293360"/>
    </source>
</evidence>
<comment type="similarity">
    <text evidence="1">Belongs to the short-chain dehydrogenases/reductases (SDR) family.</text>
</comment>
<dbReference type="InterPro" id="IPR002347">
    <property type="entry name" value="SDR_fam"/>
</dbReference>
<dbReference type="SUPFAM" id="SSF51735">
    <property type="entry name" value="NAD(P)-binding Rossmann-fold domains"/>
    <property type="match status" value="1"/>
</dbReference>
<dbReference type="EMBL" id="QJNU01000085">
    <property type="protein sequence ID" value="RYP07696.1"/>
    <property type="molecule type" value="Genomic_DNA"/>
</dbReference>
<dbReference type="Gene3D" id="3.40.50.720">
    <property type="entry name" value="NAD(P)-binding Rossmann-like Domain"/>
    <property type="match status" value="1"/>
</dbReference>
<sequence length="323" mass="35586">MAPTGTVLITGGTANLGYHTALRVAKEHPEYLIVLASRSDKDHAADSINKTLGRESAIFRPLDLADLDSVRLFAEKWVSDKHPPLKVLLLNAGLQFPAEMQKNAAGIEKTFAINHLGHAYLFHLLCPQLADHARIVITSSGTHDPAQKTGLPDAYYNTAEELAYPPPASAKNPKGRQRYATSKLCNILWTYALARRLRERIPERHITVNAFDPGLMPGSGLAREAGAGERFLWNKVLPCVIPVLRVAISHNIYKPEESAANLARLAVGADVEGTSGEYFEGPKAIPSSTDSYDEKKQEDLWNWTVKHLAHGDVALEEKFEQLK</sequence>
<dbReference type="InterPro" id="IPR036291">
    <property type="entry name" value="NAD(P)-bd_dom_sf"/>
</dbReference>
<evidence type="ECO:0000313" key="3">
    <source>
        <dbReference type="EMBL" id="RYP07696.1"/>
    </source>
</evidence>
<dbReference type="PANTHER" id="PTHR24320:SF152">
    <property type="entry name" value="SHORT-CHAIN DEHYDROGENASE_REDUCTASE FAMILY PROTEIN"/>
    <property type="match status" value="1"/>
</dbReference>
<dbReference type="STRING" id="155417.A0A4Q4TKS2"/>
<dbReference type="OrthoDB" id="542013at2759"/>
<keyword evidence="4" id="KW-1185">Reference proteome</keyword>
<evidence type="ECO:0000256" key="1">
    <source>
        <dbReference type="ARBA" id="ARBA00006484"/>
    </source>
</evidence>
<dbReference type="Proteomes" id="UP000293360">
    <property type="component" value="Unassembled WGS sequence"/>
</dbReference>
<dbReference type="PANTHER" id="PTHR24320">
    <property type="entry name" value="RETINOL DEHYDROGENASE"/>
    <property type="match status" value="1"/>
</dbReference>
<proteinExistence type="inferred from homology"/>
<dbReference type="GO" id="GO:0016491">
    <property type="term" value="F:oxidoreductase activity"/>
    <property type="evidence" value="ECO:0007669"/>
    <property type="project" value="UniProtKB-KW"/>
</dbReference>
<protein>
    <submittedName>
        <fullName evidence="3">Uncharacterized protein</fullName>
    </submittedName>
</protein>
<gene>
    <name evidence="3" type="ORF">DL764_002358</name>
</gene>
<comment type="caution">
    <text evidence="3">The sequence shown here is derived from an EMBL/GenBank/DDBJ whole genome shotgun (WGS) entry which is preliminary data.</text>
</comment>
<name>A0A4Q4TKS2_9PEZI</name>
<keyword evidence="2" id="KW-0560">Oxidoreductase</keyword>